<accession>A0AAV3UK06</accession>
<feature type="binding site" evidence="5">
    <location>
        <position position="107"/>
    </location>
    <ligand>
        <name>Mg(2+)</name>
        <dbReference type="ChEBI" id="CHEBI:18420"/>
    </ligand>
</feature>
<gene>
    <name evidence="5" type="primary">vapC</name>
    <name evidence="7" type="ORF">GCM10025751_33030</name>
</gene>
<dbReference type="SUPFAM" id="SSF88723">
    <property type="entry name" value="PIN domain-like"/>
    <property type="match status" value="1"/>
</dbReference>
<evidence type="ECO:0000256" key="4">
    <source>
        <dbReference type="ARBA" id="ARBA00022801"/>
    </source>
</evidence>
<dbReference type="Proteomes" id="UP001501729">
    <property type="component" value="Unassembled WGS sequence"/>
</dbReference>
<comment type="caution">
    <text evidence="7">The sequence shown here is derived from an EMBL/GenBank/DDBJ whole genome shotgun (WGS) entry which is preliminary data.</text>
</comment>
<comment type="function">
    <text evidence="5">Toxic component of a toxin-antitoxin (TA) system. An RNase.</text>
</comment>
<evidence type="ECO:0000313" key="8">
    <source>
        <dbReference type="Proteomes" id="UP001501729"/>
    </source>
</evidence>
<evidence type="ECO:0000256" key="2">
    <source>
        <dbReference type="ARBA" id="ARBA00022722"/>
    </source>
</evidence>
<keyword evidence="8" id="KW-1185">Reference proteome</keyword>
<comment type="similarity">
    <text evidence="5">Belongs to the PINc/VapC protein family.</text>
</comment>
<dbReference type="EC" id="3.1.-.-" evidence="5"/>
<dbReference type="GeneID" id="68613482"/>
<evidence type="ECO:0000313" key="7">
    <source>
        <dbReference type="EMBL" id="GAA5054482.1"/>
    </source>
</evidence>
<feature type="domain" description="PIN" evidence="6">
    <location>
        <begin position="7"/>
        <end position="134"/>
    </location>
</feature>
<dbReference type="GO" id="GO:0004540">
    <property type="term" value="F:RNA nuclease activity"/>
    <property type="evidence" value="ECO:0007669"/>
    <property type="project" value="InterPro"/>
</dbReference>
<keyword evidence="5" id="KW-0800">Toxin</keyword>
<evidence type="ECO:0000256" key="5">
    <source>
        <dbReference type="HAMAP-Rule" id="MF_00265"/>
    </source>
</evidence>
<dbReference type="InterPro" id="IPR029060">
    <property type="entry name" value="PIN-like_dom_sf"/>
</dbReference>
<dbReference type="InterPro" id="IPR002716">
    <property type="entry name" value="PIN_dom"/>
</dbReference>
<protein>
    <recommendedName>
        <fullName evidence="5">Ribonuclease VapC</fullName>
        <shortName evidence="5">RNase VapC</shortName>
        <ecNumber evidence="5">3.1.-.-</ecNumber>
    </recommendedName>
    <alternativeName>
        <fullName evidence="5">Putative toxin VapC</fullName>
    </alternativeName>
</protein>
<dbReference type="Gene3D" id="3.40.50.1010">
    <property type="entry name" value="5'-nuclease"/>
    <property type="match status" value="1"/>
</dbReference>
<evidence type="ECO:0000256" key="3">
    <source>
        <dbReference type="ARBA" id="ARBA00022723"/>
    </source>
</evidence>
<dbReference type="EMBL" id="BAABKX010000014">
    <property type="protein sequence ID" value="GAA5054482.1"/>
    <property type="molecule type" value="Genomic_DNA"/>
</dbReference>
<evidence type="ECO:0000259" key="6">
    <source>
        <dbReference type="Pfam" id="PF01850"/>
    </source>
</evidence>
<dbReference type="AlphaFoldDB" id="A0AAV3UK06"/>
<sequence length="144" mass="16315">MEQTRVIYLDSWVWLEYGLDGTLSDIAEEMIHDARDAGGIVSTITLTEVDYILNREVGSETADLVTSAIEDFEQIHVVPVTSEIALYASRLRTKYYQRRERELSYADAIHLATAVLTNCETLQTGDSDFEDLDELETVVHRPSN</sequence>
<feature type="binding site" evidence="5">
    <location>
        <position position="10"/>
    </location>
    <ligand>
        <name>Mg(2+)</name>
        <dbReference type="ChEBI" id="CHEBI:18420"/>
    </ligand>
</feature>
<dbReference type="PANTHER" id="PTHR39677">
    <property type="entry name" value="RIBONUCLEASE VAPC6"/>
    <property type="match status" value="1"/>
</dbReference>
<dbReference type="HAMAP" id="MF_00265">
    <property type="entry name" value="VapC_Nob1"/>
    <property type="match status" value="1"/>
</dbReference>
<keyword evidence="5" id="KW-0460">Magnesium</keyword>
<keyword evidence="2 5" id="KW-0540">Nuclease</keyword>
<evidence type="ECO:0000256" key="1">
    <source>
        <dbReference type="ARBA" id="ARBA00022649"/>
    </source>
</evidence>
<dbReference type="Pfam" id="PF01850">
    <property type="entry name" value="PIN"/>
    <property type="match status" value="1"/>
</dbReference>
<dbReference type="PANTHER" id="PTHR39677:SF4">
    <property type="entry name" value="RIBONUCLEASE VAPC6"/>
    <property type="match status" value="1"/>
</dbReference>
<dbReference type="RefSeq" id="WP_227773297.1">
    <property type="nucleotide sequence ID" value="NZ_BAABKX010000014.1"/>
</dbReference>
<keyword evidence="3 5" id="KW-0479">Metal-binding</keyword>
<comment type="cofactor">
    <cofactor evidence="5">
        <name>Mg(2+)</name>
        <dbReference type="ChEBI" id="CHEBI:18420"/>
    </cofactor>
</comment>
<dbReference type="GO" id="GO:0000287">
    <property type="term" value="F:magnesium ion binding"/>
    <property type="evidence" value="ECO:0007669"/>
    <property type="project" value="UniProtKB-UniRule"/>
</dbReference>
<keyword evidence="4 5" id="KW-0378">Hydrolase</keyword>
<proteinExistence type="inferred from homology"/>
<dbReference type="GO" id="GO:0090729">
    <property type="term" value="F:toxin activity"/>
    <property type="evidence" value="ECO:0007669"/>
    <property type="project" value="UniProtKB-KW"/>
</dbReference>
<organism evidence="7 8">
    <name type="scientific">Haladaptatus pallidirubidus</name>
    <dbReference type="NCBI Taxonomy" id="1008152"/>
    <lineage>
        <taxon>Archaea</taxon>
        <taxon>Methanobacteriati</taxon>
        <taxon>Methanobacteriota</taxon>
        <taxon>Stenosarchaea group</taxon>
        <taxon>Halobacteria</taxon>
        <taxon>Halobacteriales</taxon>
        <taxon>Haladaptataceae</taxon>
        <taxon>Haladaptatus</taxon>
    </lineage>
</organism>
<name>A0AAV3UK06_9EURY</name>
<dbReference type="GO" id="GO:0016787">
    <property type="term" value="F:hydrolase activity"/>
    <property type="evidence" value="ECO:0007669"/>
    <property type="project" value="UniProtKB-KW"/>
</dbReference>
<keyword evidence="1 5" id="KW-1277">Toxin-antitoxin system</keyword>
<dbReference type="InterPro" id="IPR022907">
    <property type="entry name" value="VapC_family"/>
</dbReference>
<reference evidence="7 8" key="1">
    <citation type="journal article" date="2019" name="Int. J. Syst. Evol. Microbiol.">
        <title>The Global Catalogue of Microorganisms (GCM) 10K type strain sequencing project: providing services to taxonomists for standard genome sequencing and annotation.</title>
        <authorList>
            <consortium name="The Broad Institute Genomics Platform"/>
            <consortium name="The Broad Institute Genome Sequencing Center for Infectious Disease"/>
            <person name="Wu L."/>
            <person name="Ma J."/>
        </authorList>
    </citation>
    <scope>NUCLEOTIDE SEQUENCE [LARGE SCALE GENOMIC DNA]</scope>
    <source>
        <strain evidence="7 8">JCM 17504</strain>
    </source>
</reference>